<proteinExistence type="predicted"/>
<reference evidence="3" key="3">
    <citation type="submission" date="2018-01" db="EMBL/GenBank/DDBJ databases">
        <title>Raltonia solanacearum P824 infects blueberry.</title>
        <authorList>
            <person name="Bocsanczy A.M."/>
            <person name="Norman D.J."/>
        </authorList>
    </citation>
    <scope>NUCLEOTIDE SEQUENCE [LARGE SCALE GENOMIC DNA]</scope>
    <source>
        <strain evidence="3">P824</strain>
    </source>
</reference>
<evidence type="ECO:0000313" key="2">
    <source>
        <dbReference type="EMBL" id="CUV28831.1"/>
    </source>
</evidence>
<evidence type="ECO:0000313" key="3">
    <source>
        <dbReference type="Proteomes" id="UP000262427"/>
    </source>
</evidence>
<dbReference type="AlphaFoldDB" id="A0A0S4V3C5"/>
<evidence type="ECO:0000313" key="1">
    <source>
        <dbReference type="EMBL" id="AYA45970.1"/>
    </source>
</evidence>
<protein>
    <submittedName>
        <fullName evidence="2">Uncharacterized protein</fullName>
    </submittedName>
</protein>
<reference evidence="1" key="2">
    <citation type="submission" date="2018-01" db="EMBL/GenBank/DDBJ databases">
        <title>Ralstonia pseudosolanacearum P824 infects blueberry.</title>
        <authorList>
            <person name="Bocsanczy A.M."/>
            <person name="Norman D.J."/>
        </authorList>
    </citation>
    <scope>NUCLEOTIDE SEQUENCE</scope>
    <source>
        <strain evidence="1">P824</strain>
    </source>
</reference>
<reference evidence="2" key="1">
    <citation type="submission" date="2015-10" db="EMBL/GenBank/DDBJ databases">
        <authorList>
            <person name="Gilbert D.G."/>
        </authorList>
    </citation>
    <scope>NUCLEOTIDE SEQUENCE</scope>
    <source>
        <strain evidence="2">Phyl III-seqv23</strain>
    </source>
</reference>
<gene>
    <name evidence="1" type="ORF">RSP824_05430</name>
    <name evidence="2" type="ORF">RUN1985_v1_280146</name>
</gene>
<name>A0A0S4V3C5_RALSL</name>
<accession>A0A0S4V3C5</accession>
<dbReference type="EMBL" id="CP025741">
    <property type="protein sequence ID" value="AYA45970.1"/>
    <property type="molecule type" value="Genomic_DNA"/>
</dbReference>
<sequence>MNSTSYASNSPSVSKHDVCIQQAGIDFGIAHCLDGTTYSFVDDYSRKLRAAVKLVPQIFNGRPMFFSEHDLDGLTGRLKLCRTLPSADRDDVSVIDVLLRTLLSSRFNQLVSTMADRREMGVFIRDLCEQARHEGDRTQAVARANQWQHKSSASWMSIEPAVEAAFSSNTPVLAHKVALLRKTFMPANEQAAYLLHERVTANESLFQQEMSGEKVHRQPDILHRPSIALIQDDLHTLRDCLDRAASIKNLLRGGVITVNFSRVHGFYLSVVLLADGRNNSESKDLADGVDRLWDEVTDGDGYVHHWREPQCFWCGLIEPHDTARKAALMLELECRALREKYVRAKGSEVLPTFTLIQPATAGAQHKDYHYA</sequence>
<dbReference type="EMBL" id="LN899824">
    <property type="protein sequence ID" value="CUV28831.1"/>
    <property type="molecule type" value="Genomic_DNA"/>
</dbReference>
<dbReference type="Proteomes" id="UP000262427">
    <property type="component" value="Chromosome CM"/>
</dbReference>
<organism evidence="2">
    <name type="scientific">Ralstonia solanacearum</name>
    <name type="common">Pseudomonas solanacearum</name>
    <dbReference type="NCBI Taxonomy" id="305"/>
    <lineage>
        <taxon>Bacteria</taxon>
        <taxon>Pseudomonadati</taxon>
        <taxon>Pseudomonadota</taxon>
        <taxon>Betaproteobacteria</taxon>
        <taxon>Burkholderiales</taxon>
        <taxon>Burkholderiaceae</taxon>
        <taxon>Ralstonia</taxon>
        <taxon>Ralstonia solanacearum species complex</taxon>
    </lineage>
</organism>